<sequence>MSGNNQKNNQVRPFGLKDKLGYMFGDFGNDFSFIFASSYLMVFYTKVLGVSGAIVGTLFLAARFVDAFTDVGMGRICDTMKPAKDGRFRSWIRRMAVPVAIASMLMYMYFVKDWSYTAKIIYMSVTYLLWGSICYTGINIPYGSMASVVSADAGDRSALSTFRSMGSTLASLAINVIAPLIIYTTDEAGNQVVVPENFTIIAVVFGILAIVCYTICYKFVIERVQVTPKKEEQVSLLQSFKGIFKNRALLSLIGAALMLLLAMILSQSMNTYLFMDYFKNTKLLAVTSFFSVGAMLAAAPFASILSKKFGKKESGSVSILIAAAAYMLMFFLKIESPVVFIVLMMVGYFGMGFFNMIIWAFVTDVIDYQEVRTYKREDGTVYAIYSFSRKVGQALAGGLGGFVLTAIGYASGAASQTAEVSNKVYSVATLAPGLCYLGVFLVMTFAYPLTKAKVQENSAELIRRRGAQK</sequence>
<feature type="transmembrane region" description="Helical" evidence="1">
    <location>
        <begin position="166"/>
        <end position="185"/>
    </location>
</feature>
<evidence type="ECO:0000313" key="2">
    <source>
        <dbReference type="EMBL" id="SCP96123.1"/>
    </source>
</evidence>
<accession>A0A1D3TR42</accession>
<feature type="transmembrane region" description="Helical" evidence="1">
    <location>
        <begin position="91"/>
        <end position="110"/>
    </location>
</feature>
<dbReference type="CDD" id="cd17332">
    <property type="entry name" value="MFS_MelB_like"/>
    <property type="match status" value="1"/>
</dbReference>
<dbReference type="GO" id="GO:0015293">
    <property type="term" value="F:symporter activity"/>
    <property type="evidence" value="ECO:0007669"/>
    <property type="project" value="InterPro"/>
</dbReference>
<name>A0A1D3TR42_9FIRM</name>
<feature type="transmembrane region" description="Helical" evidence="1">
    <location>
        <begin position="116"/>
        <end position="138"/>
    </location>
</feature>
<evidence type="ECO:0000256" key="1">
    <source>
        <dbReference type="SAM" id="Phobius"/>
    </source>
</evidence>
<dbReference type="Proteomes" id="UP000199315">
    <property type="component" value="Unassembled WGS sequence"/>
</dbReference>
<dbReference type="InterPro" id="IPR036259">
    <property type="entry name" value="MFS_trans_sf"/>
</dbReference>
<feature type="transmembrane region" description="Helical" evidence="1">
    <location>
        <begin position="47"/>
        <end position="65"/>
    </location>
</feature>
<keyword evidence="1" id="KW-0812">Transmembrane</keyword>
<feature type="transmembrane region" description="Helical" evidence="1">
    <location>
        <begin position="248"/>
        <end position="265"/>
    </location>
</feature>
<keyword evidence="1" id="KW-0472">Membrane</keyword>
<keyword evidence="3" id="KW-1185">Reference proteome</keyword>
<dbReference type="GO" id="GO:0008643">
    <property type="term" value="P:carbohydrate transport"/>
    <property type="evidence" value="ECO:0007669"/>
    <property type="project" value="InterPro"/>
</dbReference>
<reference evidence="2 3" key="1">
    <citation type="submission" date="2016-09" db="EMBL/GenBank/DDBJ databases">
        <authorList>
            <person name="Capua I."/>
            <person name="De Benedictis P."/>
            <person name="Joannis T."/>
            <person name="Lombin L.H."/>
            <person name="Cattoli G."/>
        </authorList>
    </citation>
    <scope>NUCLEOTIDE SEQUENCE [LARGE SCALE GENOMIC DNA]</scope>
    <source>
        <strain evidence="2 3">GluBS11</strain>
    </source>
</reference>
<dbReference type="GO" id="GO:0006814">
    <property type="term" value="P:sodium ion transport"/>
    <property type="evidence" value="ECO:0007669"/>
    <property type="project" value="InterPro"/>
</dbReference>
<keyword evidence="1" id="KW-1133">Transmembrane helix</keyword>
<feature type="transmembrane region" description="Helical" evidence="1">
    <location>
        <begin position="394"/>
        <end position="412"/>
    </location>
</feature>
<dbReference type="AlphaFoldDB" id="A0A1D3TR42"/>
<feature type="transmembrane region" description="Helical" evidence="1">
    <location>
        <begin position="285"/>
        <end position="305"/>
    </location>
</feature>
<feature type="transmembrane region" description="Helical" evidence="1">
    <location>
        <begin position="197"/>
        <end position="220"/>
    </location>
</feature>
<gene>
    <name evidence="2" type="ORF">SAMN05421730_1003206</name>
</gene>
<feature type="transmembrane region" description="Helical" evidence="1">
    <location>
        <begin position="317"/>
        <end position="334"/>
    </location>
</feature>
<feature type="transmembrane region" description="Helical" evidence="1">
    <location>
        <begin position="424"/>
        <end position="447"/>
    </location>
</feature>
<dbReference type="PANTHER" id="PTHR11328:SF24">
    <property type="entry name" value="MAJOR FACILITATOR SUPERFAMILY (MFS) PROFILE DOMAIN-CONTAINING PROTEIN"/>
    <property type="match status" value="1"/>
</dbReference>
<dbReference type="OrthoDB" id="9764596at2"/>
<dbReference type="PANTHER" id="PTHR11328">
    <property type="entry name" value="MAJOR FACILITATOR SUPERFAMILY DOMAIN-CONTAINING PROTEIN"/>
    <property type="match status" value="1"/>
</dbReference>
<protein>
    <submittedName>
        <fullName evidence="2">Glycoside/pentoside/hexuronide:cation symporter, GPH family</fullName>
    </submittedName>
</protein>
<feature type="transmembrane region" description="Helical" evidence="1">
    <location>
        <begin position="20"/>
        <end position="41"/>
    </location>
</feature>
<dbReference type="SUPFAM" id="SSF103473">
    <property type="entry name" value="MFS general substrate transporter"/>
    <property type="match status" value="1"/>
</dbReference>
<dbReference type="GO" id="GO:0005886">
    <property type="term" value="C:plasma membrane"/>
    <property type="evidence" value="ECO:0007669"/>
    <property type="project" value="TreeGrafter"/>
</dbReference>
<dbReference type="EMBL" id="FMKA01000003">
    <property type="protein sequence ID" value="SCP96123.1"/>
    <property type="molecule type" value="Genomic_DNA"/>
</dbReference>
<feature type="transmembrane region" description="Helical" evidence="1">
    <location>
        <begin position="340"/>
        <end position="362"/>
    </location>
</feature>
<dbReference type="NCBIfam" id="TIGR00792">
    <property type="entry name" value="gph"/>
    <property type="match status" value="1"/>
</dbReference>
<proteinExistence type="predicted"/>
<dbReference type="InterPro" id="IPR039672">
    <property type="entry name" value="MFS_2"/>
</dbReference>
<dbReference type="STRING" id="1619234.SAMN05421730_1003206"/>
<dbReference type="RefSeq" id="WP_091231026.1">
    <property type="nucleotide sequence ID" value="NZ_FMKA01000003.1"/>
</dbReference>
<dbReference type="InterPro" id="IPR001927">
    <property type="entry name" value="Na/Gal_symport"/>
</dbReference>
<organism evidence="2 3">
    <name type="scientific">Anaerobium acetethylicum</name>
    <dbReference type="NCBI Taxonomy" id="1619234"/>
    <lineage>
        <taxon>Bacteria</taxon>
        <taxon>Bacillati</taxon>
        <taxon>Bacillota</taxon>
        <taxon>Clostridia</taxon>
        <taxon>Lachnospirales</taxon>
        <taxon>Lachnospiraceae</taxon>
        <taxon>Anaerobium</taxon>
    </lineage>
</organism>
<evidence type="ECO:0000313" key="3">
    <source>
        <dbReference type="Proteomes" id="UP000199315"/>
    </source>
</evidence>
<dbReference type="Pfam" id="PF13347">
    <property type="entry name" value="MFS_2"/>
    <property type="match status" value="1"/>
</dbReference>
<dbReference type="Gene3D" id="1.20.1250.20">
    <property type="entry name" value="MFS general substrate transporter like domains"/>
    <property type="match status" value="1"/>
</dbReference>